<evidence type="ECO:0000256" key="1">
    <source>
        <dbReference type="SAM" id="MobiDB-lite"/>
    </source>
</evidence>
<evidence type="ECO:0000313" key="6">
    <source>
        <dbReference type="Proteomes" id="UP000218209"/>
    </source>
</evidence>
<dbReference type="SMART" id="SM00034">
    <property type="entry name" value="CLECT"/>
    <property type="match status" value="1"/>
</dbReference>
<dbReference type="PANTHER" id="PTHR10166:SF37">
    <property type="entry name" value="STOLID, ISOFORM H"/>
    <property type="match status" value="1"/>
</dbReference>
<feature type="region of interest" description="Disordered" evidence="1">
    <location>
        <begin position="1004"/>
        <end position="1050"/>
    </location>
</feature>
<dbReference type="InterPro" id="IPR016186">
    <property type="entry name" value="C-type_lectin-like/link_sf"/>
</dbReference>
<feature type="compositionally biased region" description="Low complexity" evidence="1">
    <location>
        <begin position="937"/>
        <end position="955"/>
    </location>
</feature>
<dbReference type="AlphaFoldDB" id="A0A1X6NQ78"/>
<evidence type="ECO:0000259" key="3">
    <source>
        <dbReference type="PROSITE" id="PS50041"/>
    </source>
</evidence>
<dbReference type="GO" id="GO:0005245">
    <property type="term" value="F:voltage-gated calcium channel activity"/>
    <property type="evidence" value="ECO:0007669"/>
    <property type="project" value="TreeGrafter"/>
</dbReference>
<feature type="compositionally biased region" description="Gly residues" evidence="1">
    <location>
        <begin position="799"/>
        <end position="809"/>
    </location>
</feature>
<evidence type="ECO:0000256" key="2">
    <source>
        <dbReference type="SAM" id="Phobius"/>
    </source>
</evidence>
<feature type="compositionally biased region" description="Gly residues" evidence="1">
    <location>
        <begin position="503"/>
        <end position="512"/>
    </location>
</feature>
<dbReference type="PANTHER" id="PTHR10166">
    <property type="entry name" value="VOLTAGE-DEPENDENT CALCIUM CHANNEL SUBUNIT ALPHA-2/DELTA-RELATED"/>
    <property type="match status" value="1"/>
</dbReference>
<feature type="transmembrane region" description="Helical" evidence="2">
    <location>
        <begin position="901"/>
        <end position="922"/>
    </location>
</feature>
<dbReference type="Gene3D" id="3.40.50.410">
    <property type="entry name" value="von Willebrand factor, type A domain"/>
    <property type="match status" value="1"/>
</dbReference>
<feature type="compositionally biased region" description="Basic residues" evidence="1">
    <location>
        <begin position="1005"/>
        <end position="1035"/>
    </location>
</feature>
<dbReference type="OrthoDB" id="202775at2759"/>
<evidence type="ECO:0008006" key="7">
    <source>
        <dbReference type="Google" id="ProtNLM"/>
    </source>
</evidence>
<dbReference type="PROSITE" id="PS51318">
    <property type="entry name" value="TAT"/>
    <property type="match status" value="1"/>
</dbReference>
<evidence type="ECO:0000313" key="5">
    <source>
        <dbReference type="EMBL" id="OSX70680.1"/>
    </source>
</evidence>
<dbReference type="Gene3D" id="3.10.100.10">
    <property type="entry name" value="Mannose-Binding Protein A, subunit A"/>
    <property type="match status" value="1"/>
</dbReference>
<keyword evidence="6" id="KW-1185">Reference proteome</keyword>
<dbReference type="PROSITE" id="PS50041">
    <property type="entry name" value="C_TYPE_LECTIN_2"/>
    <property type="match status" value="1"/>
</dbReference>
<feature type="region of interest" description="Disordered" evidence="1">
    <location>
        <begin position="498"/>
        <end position="518"/>
    </location>
</feature>
<organism evidence="5 6">
    <name type="scientific">Porphyra umbilicalis</name>
    <name type="common">Purple laver</name>
    <name type="synonym">Red alga</name>
    <dbReference type="NCBI Taxonomy" id="2786"/>
    <lineage>
        <taxon>Eukaryota</taxon>
        <taxon>Rhodophyta</taxon>
        <taxon>Bangiophyceae</taxon>
        <taxon>Bangiales</taxon>
        <taxon>Bangiaceae</taxon>
        <taxon>Porphyra</taxon>
    </lineage>
</organism>
<feature type="domain" description="VWFA" evidence="4">
    <location>
        <begin position="261"/>
        <end position="389"/>
    </location>
</feature>
<dbReference type="CDD" id="cd00037">
    <property type="entry name" value="CLECT"/>
    <property type="match status" value="1"/>
</dbReference>
<keyword evidence="2" id="KW-1133">Transmembrane helix</keyword>
<evidence type="ECO:0000259" key="4">
    <source>
        <dbReference type="PROSITE" id="PS50234"/>
    </source>
</evidence>
<dbReference type="SUPFAM" id="SSF56436">
    <property type="entry name" value="C-type lectin-like"/>
    <property type="match status" value="1"/>
</dbReference>
<dbReference type="InterPro" id="IPR002035">
    <property type="entry name" value="VWF_A"/>
</dbReference>
<feature type="region of interest" description="Disordered" evidence="1">
    <location>
        <begin position="799"/>
        <end position="829"/>
    </location>
</feature>
<dbReference type="GO" id="GO:0005891">
    <property type="term" value="C:voltage-gated calcium channel complex"/>
    <property type="evidence" value="ECO:0007669"/>
    <property type="project" value="TreeGrafter"/>
</dbReference>
<dbReference type="Pfam" id="PF00059">
    <property type="entry name" value="Lectin_C"/>
    <property type="match status" value="1"/>
</dbReference>
<accession>A0A1X6NQ78</accession>
<gene>
    <name evidence="5" type="ORF">BU14_0692s0013</name>
</gene>
<dbReference type="SUPFAM" id="SSF53300">
    <property type="entry name" value="vWA-like"/>
    <property type="match status" value="1"/>
</dbReference>
<dbReference type="PROSITE" id="PS50234">
    <property type="entry name" value="VWFA"/>
    <property type="match status" value="1"/>
</dbReference>
<keyword evidence="2" id="KW-0472">Membrane</keyword>
<protein>
    <recommendedName>
        <fullName evidence="7">C-type lectin domain-containing protein</fullName>
    </recommendedName>
</protein>
<sequence length="1071" mass="103595">MALRVTPAAARRSRRRVAAAAAVGAAVAAAVATAAAATSATVATAAATGGAAARPAAAVGGVTAPPVLPATARDFTDVITDAAAEAVALGAAAQRLLGRSTRCASLARCACSRPACAYAFGDTASCARPLGSGFGVSPCGVAVAGGASAGAAAADGSCGGPRLDYTRSFVRLPPGADAGADGTVASARLHEDVCGSAPLDAHFRARRTALAPWAYWSTPSGALRIYPGAPRVHDEGDARACRRYDPRERPWWTAAADGPQDVVFVFDRSAAAGRPPAGGGGGGGGGGRPPLAVVTDFVARLLGTLDWSSYVGVLRFGGDAPQLVGGFPGGLVRATADNLGGLADAVRGTPAAGASDVAAAVEAAYDLLQGAHGDGGRSSGCAKTIVLVVAADDPCWGDACARGGGGAPCTCAGDLRRRVRRRQARFRAATGADATLVAYAVRPPGGGRGGGGGSADAVARQLTCLGASGGMAAPLRDGAGADTLAAALPVQQFLAASRRRGGGDGGGGGGAGAPPVTPRDVTFSDIYKDDGGAGSLVTAAVPVYGPDRALLGVAGLDIPVGRLGNDTDAIRRLAADRRAACGARSGRGGGAAALDGCRAQRLRAAAGTACAGNLRPPPSGGCYRLPAGGPGRAEGAATKFLLPVLDADDAASAADAAAACGRLAAGGRLATVDDASTAAAVAALAPPDGAWIGASAPAGATTPTAYTWADDAAIAYGGGWAPGQPPTAASTAADGEDGDGRRCVAADDRGASRNWFVAPCAARRAYVCEAPVAAADALAACAAAPEVVLGAIAAGGGGGGAAADGGSGDGEGDGDGDGDAPPPHPDAMACAAAAAAADTAPCPVPGGGRRQPLCAAGDPVDDCDNGCCDGCTCPVAARSAGSDRSGGSDGGGGGGGSSTPAIVGGVVGVAAVAALAAAIFAVRRRRRVSPPPPPAPAAGASASRAGGAAGAGLADRPPRGRRSRAAAAAAAAAAGVASVGPCRRQAACIGRPAAAAAATACGHPLPRRRRRRRRCRDGRVRGRPRRRARRRRRCRGGPSSAPRAWRTTHRLWGGGGGGLYPAVGGGSGGWA</sequence>
<dbReference type="InterPro" id="IPR001304">
    <property type="entry name" value="C-type_lectin-like"/>
</dbReference>
<dbReference type="InterPro" id="IPR051173">
    <property type="entry name" value="Ca_channel_alpha-2/delta"/>
</dbReference>
<dbReference type="Proteomes" id="UP000218209">
    <property type="component" value="Unassembled WGS sequence"/>
</dbReference>
<dbReference type="InterPro" id="IPR006311">
    <property type="entry name" value="TAT_signal"/>
</dbReference>
<name>A0A1X6NQ78_PORUM</name>
<proteinExistence type="predicted"/>
<feature type="domain" description="C-type lectin" evidence="3">
    <location>
        <begin position="655"/>
        <end position="769"/>
    </location>
</feature>
<keyword evidence="2" id="KW-0812">Transmembrane</keyword>
<reference evidence="5 6" key="1">
    <citation type="submission" date="2017-03" db="EMBL/GenBank/DDBJ databases">
        <title>WGS assembly of Porphyra umbilicalis.</title>
        <authorList>
            <person name="Brawley S.H."/>
            <person name="Blouin N.A."/>
            <person name="Ficko-Blean E."/>
            <person name="Wheeler G.L."/>
            <person name="Lohr M."/>
            <person name="Goodson H.V."/>
            <person name="Jenkins J.W."/>
            <person name="Blaby-Haas C.E."/>
            <person name="Helliwell K.E."/>
            <person name="Chan C."/>
            <person name="Marriage T."/>
            <person name="Bhattacharya D."/>
            <person name="Klein A.S."/>
            <person name="Badis Y."/>
            <person name="Brodie J."/>
            <person name="Cao Y."/>
            <person name="Collen J."/>
            <person name="Dittami S.M."/>
            <person name="Gachon C.M."/>
            <person name="Green B.R."/>
            <person name="Karpowicz S."/>
            <person name="Kim J.W."/>
            <person name="Kudahl U."/>
            <person name="Lin S."/>
            <person name="Michel G."/>
            <person name="Mittag M."/>
            <person name="Olson B.J."/>
            <person name="Pangilinan J."/>
            <person name="Peng Y."/>
            <person name="Qiu H."/>
            <person name="Shu S."/>
            <person name="Singer J.T."/>
            <person name="Smith A.G."/>
            <person name="Sprecher B.N."/>
            <person name="Wagner V."/>
            <person name="Wang W."/>
            <person name="Wang Z.-Y."/>
            <person name="Yan J."/>
            <person name="Yarish C."/>
            <person name="Zoeuner-Riek S."/>
            <person name="Zhuang Y."/>
            <person name="Zou Y."/>
            <person name="Lindquist E.A."/>
            <person name="Grimwood J."/>
            <person name="Barry K."/>
            <person name="Rokhsar D.S."/>
            <person name="Schmutz J."/>
            <person name="Stiller J.W."/>
            <person name="Grossman A.R."/>
            <person name="Prochnik S.E."/>
        </authorList>
    </citation>
    <scope>NUCLEOTIDE SEQUENCE [LARGE SCALE GENOMIC DNA]</scope>
    <source>
        <strain evidence="5">4086291</strain>
    </source>
</reference>
<dbReference type="InterPro" id="IPR016187">
    <property type="entry name" value="CTDL_fold"/>
</dbReference>
<dbReference type="EMBL" id="KV919224">
    <property type="protein sequence ID" value="OSX70680.1"/>
    <property type="molecule type" value="Genomic_DNA"/>
</dbReference>
<feature type="region of interest" description="Disordered" evidence="1">
    <location>
        <begin position="926"/>
        <end position="964"/>
    </location>
</feature>
<dbReference type="InterPro" id="IPR036465">
    <property type="entry name" value="vWFA_dom_sf"/>
</dbReference>